<dbReference type="Proteomes" id="UP001367508">
    <property type="component" value="Unassembled WGS sequence"/>
</dbReference>
<dbReference type="EMBL" id="JAYMYQ010000006">
    <property type="protein sequence ID" value="KAK7325352.1"/>
    <property type="molecule type" value="Genomic_DNA"/>
</dbReference>
<proteinExistence type="predicted"/>
<evidence type="ECO:0000313" key="1">
    <source>
        <dbReference type="EMBL" id="KAK7325352.1"/>
    </source>
</evidence>
<protein>
    <submittedName>
        <fullName evidence="1">Uncharacterized protein</fullName>
    </submittedName>
</protein>
<comment type="caution">
    <text evidence="1">The sequence shown here is derived from an EMBL/GenBank/DDBJ whole genome shotgun (WGS) entry which is preliminary data.</text>
</comment>
<name>A0AAN9Q7Y3_CANGL</name>
<keyword evidence="2" id="KW-1185">Reference proteome</keyword>
<evidence type="ECO:0000313" key="2">
    <source>
        <dbReference type="Proteomes" id="UP001367508"/>
    </source>
</evidence>
<accession>A0AAN9Q7Y3</accession>
<reference evidence="1 2" key="1">
    <citation type="submission" date="2024-01" db="EMBL/GenBank/DDBJ databases">
        <title>The genomes of 5 underutilized Papilionoideae crops provide insights into root nodulation and disease resistanc.</title>
        <authorList>
            <person name="Jiang F."/>
        </authorList>
    </citation>
    <scope>NUCLEOTIDE SEQUENCE [LARGE SCALE GENOMIC DNA]</scope>
    <source>
        <strain evidence="1">LVBAO_FW01</strain>
        <tissue evidence="1">Leaves</tissue>
    </source>
</reference>
<dbReference type="AlphaFoldDB" id="A0AAN9Q7Y3"/>
<sequence>MYSYSPNSSIKYFTSWEGRCYQAALCPPFPLQILALEVSFYLRMKEIISNYRNSHYYLSSLMRVSWNLNRAGRAEDM</sequence>
<organism evidence="1 2">
    <name type="scientific">Canavalia gladiata</name>
    <name type="common">Sword bean</name>
    <name type="synonym">Dolichos gladiatus</name>
    <dbReference type="NCBI Taxonomy" id="3824"/>
    <lineage>
        <taxon>Eukaryota</taxon>
        <taxon>Viridiplantae</taxon>
        <taxon>Streptophyta</taxon>
        <taxon>Embryophyta</taxon>
        <taxon>Tracheophyta</taxon>
        <taxon>Spermatophyta</taxon>
        <taxon>Magnoliopsida</taxon>
        <taxon>eudicotyledons</taxon>
        <taxon>Gunneridae</taxon>
        <taxon>Pentapetalae</taxon>
        <taxon>rosids</taxon>
        <taxon>fabids</taxon>
        <taxon>Fabales</taxon>
        <taxon>Fabaceae</taxon>
        <taxon>Papilionoideae</taxon>
        <taxon>50 kb inversion clade</taxon>
        <taxon>NPAAA clade</taxon>
        <taxon>indigoferoid/millettioid clade</taxon>
        <taxon>Phaseoleae</taxon>
        <taxon>Canavalia</taxon>
    </lineage>
</organism>
<gene>
    <name evidence="1" type="ORF">VNO77_29514</name>
</gene>